<keyword evidence="1" id="KW-0862">Zinc</keyword>
<dbReference type="AlphaFoldDB" id="A0AAE0A8D1"/>
<dbReference type="Pfam" id="PF14392">
    <property type="entry name" value="zf-CCHC_4"/>
    <property type="match status" value="1"/>
</dbReference>
<dbReference type="Pfam" id="PF14111">
    <property type="entry name" value="DUF4283"/>
    <property type="match status" value="1"/>
</dbReference>
<keyword evidence="1" id="KW-0863">Zinc-finger</keyword>
<dbReference type="PANTHER" id="PTHR31286">
    <property type="entry name" value="GLYCINE-RICH CELL WALL STRUCTURAL PROTEIN 1.8-LIKE"/>
    <property type="match status" value="1"/>
</dbReference>
<dbReference type="InterPro" id="IPR025836">
    <property type="entry name" value="Zn_knuckle_CX2CX4HX4C"/>
</dbReference>
<feature type="domain" description="CCHC-type" evidence="2">
    <location>
        <begin position="234"/>
        <end position="247"/>
    </location>
</feature>
<dbReference type="InterPro" id="IPR025558">
    <property type="entry name" value="DUF4283"/>
</dbReference>
<protein>
    <recommendedName>
        <fullName evidence="2">CCHC-type domain-containing protein</fullName>
    </recommendedName>
</protein>
<dbReference type="GO" id="GO:0008270">
    <property type="term" value="F:zinc ion binding"/>
    <property type="evidence" value="ECO:0007669"/>
    <property type="project" value="UniProtKB-KW"/>
</dbReference>
<sequence>MLSELFELEKTASFLIEFTIDSLCFFPILLRLVPSSSLLKIGSEDIAKLCANLTLLEIEGPVLRLQDGLKAAGLRRLALSLVGKVLTNRLVNCEVFIGVLRKIWRVKEGVEIEFVSNNIFTFQFKSVEDRRRILAGGPWTFDGALIVLEAPTGKGDIKKMNFNHTEFWVQIHRVPLLCMTKEIGHFLGVWWVWLWMWLWEHKGIARVSSCGVDVLGDGDETMMLLKYERMSIHCFRCGRLGHSISECVDNPITREDTGREELPFGAWLLAAPPDKQWRRKSNYQSHYLPVRNEGPCSLVGNSVSDGGVHLSGVNAVGGFEIVHNDILGNNDGSDCRKGVNVINEETDSQRGHLGSTIEAVGLGQNSIKPKTKGKAIFKKAHSIMWVGLANLCTSADEEVDWLQTKWGAVNAFGKVLISRDSAGTKLGEKLGVRGASRWWSRVPQQDATWASSRNQLVALAKRRSTTDADCAAVQWKKNKVTHYDETNSLPDIEVHEENDMEIQKSET</sequence>
<reference evidence="3" key="1">
    <citation type="journal article" date="2023" name="Plant J.">
        <title>Genome sequences and population genomics provide insights into the demographic history, inbreeding, and mutation load of two 'living fossil' tree species of Dipteronia.</title>
        <authorList>
            <person name="Feng Y."/>
            <person name="Comes H.P."/>
            <person name="Chen J."/>
            <person name="Zhu S."/>
            <person name="Lu R."/>
            <person name="Zhang X."/>
            <person name="Li P."/>
            <person name="Qiu J."/>
            <person name="Olsen K.M."/>
            <person name="Qiu Y."/>
        </authorList>
    </citation>
    <scope>NUCLEOTIDE SEQUENCE</scope>
    <source>
        <strain evidence="3">NBL</strain>
    </source>
</reference>
<dbReference type="PROSITE" id="PS50158">
    <property type="entry name" value="ZF_CCHC"/>
    <property type="match status" value="1"/>
</dbReference>
<dbReference type="InterPro" id="IPR040256">
    <property type="entry name" value="At4g02000-like"/>
</dbReference>
<dbReference type="EMBL" id="JANJYJ010000006">
    <property type="protein sequence ID" value="KAK3205549.1"/>
    <property type="molecule type" value="Genomic_DNA"/>
</dbReference>
<dbReference type="InterPro" id="IPR001878">
    <property type="entry name" value="Znf_CCHC"/>
</dbReference>
<dbReference type="PANTHER" id="PTHR31286:SF167">
    <property type="entry name" value="OS09G0268800 PROTEIN"/>
    <property type="match status" value="1"/>
</dbReference>
<evidence type="ECO:0000313" key="3">
    <source>
        <dbReference type="EMBL" id="KAK3205549.1"/>
    </source>
</evidence>
<dbReference type="GO" id="GO:0003676">
    <property type="term" value="F:nucleic acid binding"/>
    <property type="evidence" value="ECO:0007669"/>
    <property type="project" value="InterPro"/>
</dbReference>
<keyword evidence="4" id="KW-1185">Reference proteome</keyword>
<proteinExistence type="predicted"/>
<accession>A0AAE0A8D1</accession>
<name>A0AAE0A8D1_9ROSI</name>
<evidence type="ECO:0000256" key="1">
    <source>
        <dbReference type="PROSITE-ProRule" id="PRU00047"/>
    </source>
</evidence>
<evidence type="ECO:0000259" key="2">
    <source>
        <dbReference type="PROSITE" id="PS50158"/>
    </source>
</evidence>
<dbReference type="Proteomes" id="UP001281410">
    <property type="component" value="Unassembled WGS sequence"/>
</dbReference>
<gene>
    <name evidence="3" type="ORF">Dsin_019595</name>
</gene>
<comment type="caution">
    <text evidence="3">The sequence shown here is derived from an EMBL/GenBank/DDBJ whole genome shotgun (WGS) entry which is preliminary data.</text>
</comment>
<organism evidence="3 4">
    <name type="scientific">Dipteronia sinensis</name>
    <dbReference type="NCBI Taxonomy" id="43782"/>
    <lineage>
        <taxon>Eukaryota</taxon>
        <taxon>Viridiplantae</taxon>
        <taxon>Streptophyta</taxon>
        <taxon>Embryophyta</taxon>
        <taxon>Tracheophyta</taxon>
        <taxon>Spermatophyta</taxon>
        <taxon>Magnoliopsida</taxon>
        <taxon>eudicotyledons</taxon>
        <taxon>Gunneridae</taxon>
        <taxon>Pentapetalae</taxon>
        <taxon>rosids</taxon>
        <taxon>malvids</taxon>
        <taxon>Sapindales</taxon>
        <taxon>Sapindaceae</taxon>
        <taxon>Hippocastanoideae</taxon>
        <taxon>Acereae</taxon>
        <taxon>Dipteronia</taxon>
    </lineage>
</organism>
<keyword evidence="1" id="KW-0479">Metal-binding</keyword>
<evidence type="ECO:0000313" key="4">
    <source>
        <dbReference type="Proteomes" id="UP001281410"/>
    </source>
</evidence>